<evidence type="ECO:0000313" key="14">
    <source>
        <dbReference type="Proteomes" id="UP001362999"/>
    </source>
</evidence>
<protein>
    <recommendedName>
        <fullName evidence="12">SP-RING-type domain-containing protein</fullName>
    </recommendedName>
</protein>
<comment type="caution">
    <text evidence="13">The sequence shown here is derived from an EMBL/GenBank/DDBJ whole genome shotgun (WGS) entry which is preliminary data.</text>
</comment>
<dbReference type="Proteomes" id="UP001362999">
    <property type="component" value="Unassembled WGS sequence"/>
</dbReference>
<keyword evidence="9" id="KW-0539">Nucleus</keyword>
<sequence length="345" mass="38588">MPVATSSRRRKATHQVSSDIEEDQPTQARAPRDEVDDDEDEAPRPFKKEKGKSAVKKEKGKAPVRKEPKVEDEDDEDDEDDRIDIDNFADQPITKDDAPRINGFASDWKIIEKAMRQPSAVISAVATSMAEVASEEGPEGLAELDRVIRNLLDMQAVMTGHSKVLSDMIQSVAQGEQITDLNDRYLSLVAEMNAEYDQKTTRQKYLKNEQYFNFKESIYEVEHPKSAMPPMTDFIPREAGDESDDDDDVVMGGVTQEYKCPLMMTLLKDPLTSSVCNHSFSGDAIRELFKGTRGPQKCPASGCSKTFTLAHCTPNPALARKVKAIEKRQARAQQQEDSDAEEVID</sequence>
<feature type="compositionally biased region" description="Acidic residues" evidence="11">
    <location>
        <begin position="70"/>
        <end position="83"/>
    </location>
</feature>
<keyword evidence="8" id="KW-0862">Zinc</keyword>
<dbReference type="CDD" id="cd16651">
    <property type="entry name" value="SPL-RING_NSE2"/>
    <property type="match status" value="1"/>
</dbReference>
<dbReference type="GO" id="GO:0000724">
    <property type="term" value="P:double-strand break repair via homologous recombination"/>
    <property type="evidence" value="ECO:0007669"/>
    <property type="project" value="InterPro"/>
</dbReference>
<dbReference type="PANTHER" id="PTHR21330:SF1">
    <property type="entry name" value="E3 SUMO-PROTEIN LIGASE NSE2"/>
    <property type="match status" value="1"/>
</dbReference>
<dbReference type="AlphaFoldDB" id="A0AAW0DAW8"/>
<evidence type="ECO:0000256" key="8">
    <source>
        <dbReference type="ARBA" id="ARBA00022833"/>
    </source>
</evidence>
<comment type="pathway">
    <text evidence="2">Protein modification; protein sumoylation.</text>
</comment>
<dbReference type="GO" id="GO:0005634">
    <property type="term" value="C:nucleus"/>
    <property type="evidence" value="ECO:0007669"/>
    <property type="project" value="UniProtKB-SubCell"/>
</dbReference>
<proteinExistence type="inferred from homology"/>
<feature type="compositionally biased region" description="Acidic residues" evidence="11">
    <location>
        <begin position="336"/>
        <end position="345"/>
    </location>
</feature>
<feature type="domain" description="SP-RING-type" evidence="12">
    <location>
        <begin position="245"/>
        <end position="327"/>
    </location>
</feature>
<reference evidence="13 14" key="1">
    <citation type="journal article" date="2024" name="J Genomics">
        <title>Draft genome sequencing and assembly of Favolaschia claudopus CIRM-BRFM 2984 isolated from oak limbs.</title>
        <authorList>
            <person name="Navarro D."/>
            <person name="Drula E."/>
            <person name="Chaduli D."/>
            <person name="Cazenave R."/>
            <person name="Ahrendt S."/>
            <person name="Wang J."/>
            <person name="Lipzen A."/>
            <person name="Daum C."/>
            <person name="Barry K."/>
            <person name="Grigoriev I.V."/>
            <person name="Favel A."/>
            <person name="Rosso M.N."/>
            <person name="Martin F."/>
        </authorList>
    </citation>
    <scope>NUCLEOTIDE SEQUENCE [LARGE SCALE GENOMIC DNA]</scope>
    <source>
        <strain evidence="13 14">CIRM-BRFM 2984</strain>
    </source>
</reference>
<dbReference type="PANTHER" id="PTHR21330">
    <property type="entry name" value="E3 SUMO-PROTEIN LIGASE NSE2"/>
    <property type="match status" value="1"/>
</dbReference>
<evidence type="ECO:0000256" key="5">
    <source>
        <dbReference type="ARBA" id="ARBA00022723"/>
    </source>
</evidence>
<evidence type="ECO:0000256" key="2">
    <source>
        <dbReference type="ARBA" id="ARBA00004718"/>
    </source>
</evidence>
<dbReference type="GO" id="GO:0008270">
    <property type="term" value="F:zinc ion binding"/>
    <property type="evidence" value="ECO:0007669"/>
    <property type="project" value="UniProtKB-KW"/>
</dbReference>
<comment type="subcellular location">
    <subcellularLocation>
        <location evidence="1">Nucleus</location>
    </subcellularLocation>
</comment>
<evidence type="ECO:0000256" key="4">
    <source>
        <dbReference type="ARBA" id="ARBA00022679"/>
    </source>
</evidence>
<dbReference type="InterPro" id="IPR026846">
    <property type="entry name" value="Nse2(Mms21)"/>
</dbReference>
<evidence type="ECO:0000256" key="6">
    <source>
        <dbReference type="ARBA" id="ARBA00022771"/>
    </source>
</evidence>
<accession>A0AAW0DAW8</accession>
<evidence type="ECO:0000256" key="1">
    <source>
        <dbReference type="ARBA" id="ARBA00004123"/>
    </source>
</evidence>
<dbReference type="GO" id="GO:0061665">
    <property type="term" value="F:SUMO ligase activity"/>
    <property type="evidence" value="ECO:0007669"/>
    <property type="project" value="TreeGrafter"/>
</dbReference>
<organism evidence="13 14">
    <name type="scientific">Favolaschia claudopus</name>
    <dbReference type="NCBI Taxonomy" id="2862362"/>
    <lineage>
        <taxon>Eukaryota</taxon>
        <taxon>Fungi</taxon>
        <taxon>Dikarya</taxon>
        <taxon>Basidiomycota</taxon>
        <taxon>Agaricomycotina</taxon>
        <taxon>Agaricomycetes</taxon>
        <taxon>Agaricomycetidae</taxon>
        <taxon>Agaricales</taxon>
        <taxon>Marasmiineae</taxon>
        <taxon>Mycenaceae</taxon>
        <taxon>Favolaschia</taxon>
    </lineage>
</organism>
<evidence type="ECO:0000313" key="13">
    <source>
        <dbReference type="EMBL" id="KAK7048279.1"/>
    </source>
</evidence>
<feature type="compositionally biased region" description="Basic and acidic residues" evidence="11">
    <location>
        <begin position="42"/>
        <end position="69"/>
    </location>
</feature>
<evidence type="ECO:0000256" key="10">
    <source>
        <dbReference type="PROSITE-ProRule" id="PRU00452"/>
    </source>
</evidence>
<dbReference type="EMBL" id="JAWWNJ010000009">
    <property type="protein sequence ID" value="KAK7048279.1"/>
    <property type="molecule type" value="Genomic_DNA"/>
</dbReference>
<keyword evidence="6 10" id="KW-0863">Zinc-finger</keyword>
<feature type="region of interest" description="Disordered" evidence="11">
    <location>
        <begin position="1"/>
        <end position="86"/>
    </location>
</feature>
<dbReference type="PROSITE" id="PS51044">
    <property type="entry name" value="ZF_SP_RING"/>
    <property type="match status" value="1"/>
</dbReference>
<keyword evidence="14" id="KW-1185">Reference proteome</keyword>
<dbReference type="GO" id="GO:0016925">
    <property type="term" value="P:protein sumoylation"/>
    <property type="evidence" value="ECO:0007669"/>
    <property type="project" value="TreeGrafter"/>
</dbReference>
<keyword evidence="5" id="KW-0479">Metal-binding</keyword>
<dbReference type="InterPro" id="IPR004181">
    <property type="entry name" value="Znf_MIZ"/>
</dbReference>
<keyword evidence="7" id="KW-0833">Ubl conjugation pathway</keyword>
<dbReference type="SUPFAM" id="SSF57850">
    <property type="entry name" value="RING/U-box"/>
    <property type="match status" value="1"/>
</dbReference>
<name>A0AAW0DAW8_9AGAR</name>
<gene>
    <name evidence="13" type="ORF">R3P38DRAFT_2868407</name>
</gene>
<dbReference type="InterPro" id="IPR013083">
    <property type="entry name" value="Znf_RING/FYVE/PHD"/>
</dbReference>
<evidence type="ECO:0000259" key="12">
    <source>
        <dbReference type="PROSITE" id="PS51044"/>
    </source>
</evidence>
<keyword evidence="4" id="KW-0808">Transferase</keyword>
<evidence type="ECO:0000256" key="11">
    <source>
        <dbReference type="SAM" id="MobiDB-lite"/>
    </source>
</evidence>
<dbReference type="GO" id="GO:0030915">
    <property type="term" value="C:Smc5-Smc6 complex"/>
    <property type="evidence" value="ECO:0007669"/>
    <property type="project" value="InterPro"/>
</dbReference>
<feature type="region of interest" description="Disordered" evidence="11">
    <location>
        <begin position="325"/>
        <end position="345"/>
    </location>
</feature>
<evidence type="ECO:0000256" key="7">
    <source>
        <dbReference type="ARBA" id="ARBA00022786"/>
    </source>
</evidence>
<dbReference type="Gene3D" id="3.30.40.10">
    <property type="entry name" value="Zinc/RING finger domain, C3HC4 (zinc finger)"/>
    <property type="match status" value="1"/>
</dbReference>
<dbReference type="Pfam" id="PF11789">
    <property type="entry name" value="zf-Nse"/>
    <property type="match status" value="1"/>
</dbReference>
<evidence type="ECO:0000256" key="3">
    <source>
        <dbReference type="ARBA" id="ARBA00008212"/>
    </source>
</evidence>
<comment type="similarity">
    <text evidence="3">Belongs to the NSE2 family.</text>
</comment>
<evidence type="ECO:0000256" key="9">
    <source>
        <dbReference type="ARBA" id="ARBA00023242"/>
    </source>
</evidence>